<dbReference type="PANTHER" id="PTHR31704:SF37">
    <property type="entry name" value="HEAT SHOCK PROTEIN"/>
    <property type="match status" value="1"/>
</dbReference>
<dbReference type="EMBL" id="AWUE01009850">
    <property type="protein sequence ID" value="OMP12108.1"/>
    <property type="molecule type" value="Genomic_DNA"/>
</dbReference>
<dbReference type="OrthoDB" id="1676438at2759"/>
<accession>A0A1R3KYK7</accession>
<reference evidence="3" key="1">
    <citation type="submission" date="2013-09" db="EMBL/GenBank/DDBJ databases">
        <title>Corchorus olitorius genome sequencing.</title>
        <authorList>
            <person name="Alam M."/>
            <person name="Haque M.S."/>
            <person name="Islam M.S."/>
            <person name="Emdad E.M."/>
            <person name="Islam M.M."/>
            <person name="Ahmed B."/>
            <person name="Halim A."/>
            <person name="Hossen Q.M.M."/>
            <person name="Hossain M.Z."/>
            <person name="Ahmed R."/>
            <person name="Khan M.M."/>
            <person name="Islam R."/>
            <person name="Rashid M.M."/>
            <person name="Khan S.A."/>
            <person name="Rahman M.S."/>
            <person name="Alam M."/>
            <person name="Yahiya A.S."/>
            <person name="Khan M.S."/>
            <person name="Azam M.S."/>
            <person name="Haque T."/>
            <person name="Lashkar M.Z.H."/>
            <person name="Akhand A.I."/>
            <person name="Morshed G."/>
            <person name="Roy S."/>
            <person name="Uddin K.S."/>
            <person name="Rabeya T."/>
            <person name="Hossain A.S."/>
            <person name="Chowdhury A."/>
            <person name="Snigdha A.R."/>
            <person name="Mortoza M.S."/>
            <person name="Matin S.A."/>
            <person name="Hoque S.M.E."/>
            <person name="Islam M.K."/>
            <person name="Roy D.K."/>
            <person name="Haider R."/>
            <person name="Moosa M.M."/>
            <person name="Elias S.M."/>
            <person name="Hasan A.M."/>
            <person name="Jahan S."/>
            <person name="Shafiuddin M."/>
            <person name="Mahmood N."/>
            <person name="Shommy N.S."/>
        </authorList>
    </citation>
    <scope>NUCLEOTIDE SEQUENCE [LARGE SCALE GENOMIC DNA]</scope>
    <source>
        <strain evidence="3">cv. O-4</strain>
    </source>
</reference>
<feature type="domain" description="Myb/SANT-like" evidence="1">
    <location>
        <begin position="23"/>
        <end position="116"/>
    </location>
</feature>
<evidence type="ECO:0000313" key="2">
    <source>
        <dbReference type="EMBL" id="OMP12108.1"/>
    </source>
</evidence>
<dbReference type="PANTHER" id="PTHR31704">
    <property type="entry name" value="MYB/SANT-LIKE DNA-BINDING DOMAIN PROTEIN-RELATED"/>
    <property type="match status" value="1"/>
</dbReference>
<sequence>MKITKVFEATDDKSKSEKVKAVWDRRLTIIFCDLCIKEISNGNRLGTHFKREGWLRLVSKFEKDVGVFYSQKQLKNRWDLLKKEWKLWKRLLGTCTELKWDPIKKTIDASDDWWDERLKVVPDASKFKLGGIDPKLEGKLHQMFNGTVATANNAWAPFSGIQPIDLAGDDREPSEVLFEGGSSADVQTTYEEANDFLNSADTMSQATSQATTDADPYGIQTTIKVLDSLSEEVPKSSQLYFFSLKLMVNKEKRTVFLSISPEIRIWWLKAEMEESSKFSSLIGP</sequence>
<dbReference type="Pfam" id="PF12776">
    <property type="entry name" value="Myb_DNA-bind_3"/>
    <property type="match status" value="1"/>
</dbReference>
<dbReference type="AlphaFoldDB" id="A0A1R3KYK7"/>
<protein>
    <recommendedName>
        <fullName evidence="1">Myb/SANT-like domain-containing protein</fullName>
    </recommendedName>
</protein>
<keyword evidence="3" id="KW-1185">Reference proteome</keyword>
<dbReference type="STRING" id="93759.A0A1R3KYK7"/>
<organism evidence="2 3">
    <name type="scientific">Corchorus olitorius</name>
    <dbReference type="NCBI Taxonomy" id="93759"/>
    <lineage>
        <taxon>Eukaryota</taxon>
        <taxon>Viridiplantae</taxon>
        <taxon>Streptophyta</taxon>
        <taxon>Embryophyta</taxon>
        <taxon>Tracheophyta</taxon>
        <taxon>Spermatophyta</taxon>
        <taxon>Magnoliopsida</taxon>
        <taxon>eudicotyledons</taxon>
        <taxon>Gunneridae</taxon>
        <taxon>Pentapetalae</taxon>
        <taxon>rosids</taxon>
        <taxon>malvids</taxon>
        <taxon>Malvales</taxon>
        <taxon>Malvaceae</taxon>
        <taxon>Grewioideae</taxon>
        <taxon>Apeibeae</taxon>
        <taxon>Corchorus</taxon>
    </lineage>
</organism>
<proteinExistence type="predicted"/>
<dbReference type="Proteomes" id="UP000187203">
    <property type="component" value="Unassembled WGS sequence"/>
</dbReference>
<evidence type="ECO:0000259" key="1">
    <source>
        <dbReference type="Pfam" id="PF12776"/>
    </source>
</evidence>
<evidence type="ECO:0000313" key="3">
    <source>
        <dbReference type="Proteomes" id="UP000187203"/>
    </source>
</evidence>
<name>A0A1R3KYK7_9ROSI</name>
<dbReference type="InterPro" id="IPR024752">
    <property type="entry name" value="Myb/SANT-like_dom"/>
</dbReference>
<comment type="caution">
    <text evidence="2">The sequence shown here is derived from an EMBL/GenBank/DDBJ whole genome shotgun (WGS) entry which is preliminary data.</text>
</comment>
<gene>
    <name evidence="2" type="ORF">COLO4_03464</name>
</gene>